<evidence type="ECO:0000313" key="2">
    <source>
        <dbReference type="Proteomes" id="UP001379235"/>
    </source>
</evidence>
<accession>A0ABU8SCS8</accession>
<dbReference type="RefSeq" id="WP_339969294.1">
    <property type="nucleotide sequence ID" value="NZ_JBBHJY010000010.1"/>
</dbReference>
<gene>
    <name evidence="1" type="ORF">WG900_17750</name>
</gene>
<dbReference type="Pfam" id="PF19654">
    <property type="entry name" value="DUF6157"/>
    <property type="match status" value="1"/>
</dbReference>
<reference evidence="1 2" key="1">
    <citation type="submission" date="2024-03" db="EMBL/GenBank/DDBJ databases">
        <authorList>
            <person name="Jo J.-H."/>
        </authorList>
    </citation>
    <scope>NUCLEOTIDE SEQUENCE [LARGE SCALE GENOMIC DNA]</scope>
    <source>
        <strain evidence="1 2">AS3R-12</strain>
    </source>
</reference>
<name>A0ABU8SCS8_9SPHN</name>
<organism evidence="1 2">
    <name type="scientific">Novosphingobium aquae</name>
    <dbReference type="NCBI Taxonomy" id="3133435"/>
    <lineage>
        <taxon>Bacteria</taxon>
        <taxon>Pseudomonadati</taxon>
        <taxon>Pseudomonadota</taxon>
        <taxon>Alphaproteobacteria</taxon>
        <taxon>Sphingomonadales</taxon>
        <taxon>Sphingomonadaceae</taxon>
        <taxon>Novosphingobium</taxon>
    </lineage>
</organism>
<sequence length="132" mass="14343">MTTDYFSTFITASPDSTAAQGVPPAKPETIAGLQYVLLSQHPYARTSDELLFDVHCQRSGIGGAAKGAARESFLAKSKACLRASPLVKQHGWGLHFDKDGKVALYGVESAEYRHFLQCDDIKVIPGMRSNRA</sequence>
<evidence type="ECO:0000313" key="1">
    <source>
        <dbReference type="EMBL" id="MEJ6011759.1"/>
    </source>
</evidence>
<dbReference type="Proteomes" id="UP001379235">
    <property type="component" value="Unassembled WGS sequence"/>
</dbReference>
<dbReference type="InterPro" id="IPR046155">
    <property type="entry name" value="DUF6157"/>
</dbReference>
<protein>
    <submittedName>
        <fullName evidence="1">DUF6157 family protein</fullName>
    </submittedName>
</protein>
<proteinExistence type="predicted"/>
<keyword evidence="2" id="KW-1185">Reference proteome</keyword>
<comment type="caution">
    <text evidence="1">The sequence shown here is derived from an EMBL/GenBank/DDBJ whole genome shotgun (WGS) entry which is preliminary data.</text>
</comment>
<dbReference type="EMBL" id="JBBHJY010000010">
    <property type="protein sequence ID" value="MEJ6011759.1"/>
    <property type="molecule type" value="Genomic_DNA"/>
</dbReference>